<dbReference type="EMBL" id="BMKL01000001">
    <property type="protein sequence ID" value="GGD94544.1"/>
    <property type="molecule type" value="Genomic_DNA"/>
</dbReference>
<keyword evidence="7" id="KW-1185">Reference proteome</keyword>
<dbReference type="RefSeq" id="WP_188644395.1">
    <property type="nucleotide sequence ID" value="NZ_BMKL01000001.1"/>
</dbReference>
<comment type="subcellular location">
    <subcellularLocation>
        <location evidence="5">Cell membrane</location>
        <topology evidence="5">Multi-pass membrane protein</topology>
    </subcellularLocation>
    <subcellularLocation>
        <location evidence="1">Membrane</location>
        <topology evidence="1">Multi-pass membrane protein</topology>
    </subcellularLocation>
</comment>
<evidence type="ECO:0000256" key="4">
    <source>
        <dbReference type="ARBA" id="ARBA00023136"/>
    </source>
</evidence>
<feature type="transmembrane region" description="Helical" evidence="5">
    <location>
        <begin position="131"/>
        <end position="153"/>
    </location>
</feature>
<accession>A0ABQ1S5R0</accession>
<comment type="caution">
    <text evidence="6">The sequence shown here is derived from an EMBL/GenBank/DDBJ whole genome shotgun (WGS) entry which is preliminary data.</text>
</comment>
<reference evidence="7" key="1">
    <citation type="journal article" date="2019" name="Int. J. Syst. Evol. Microbiol.">
        <title>The Global Catalogue of Microorganisms (GCM) 10K type strain sequencing project: providing services to taxonomists for standard genome sequencing and annotation.</title>
        <authorList>
            <consortium name="The Broad Institute Genomics Platform"/>
            <consortium name="The Broad Institute Genome Sequencing Center for Infectious Disease"/>
            <person name="Wu L."/>
            <person name="Ma J."/>
        </authorList>
    </citation>
    <scope>NUCLEOTIDE SEQUENCE [LARGE SCALE GENOMIC DNA]</scope>
    <source>
        <strain evidence="7">CGMCC 1.15959</strain>
    </source>
</reference>
<dbReference type="InterPro" id="IPR002781">
    <property type="entry name" value="TM_pro_TauE-like"/>
</dbReference>
<feature type="transmembrane region" description="Helical" evidence="5">
    <location>
        <begin position="165"/>
        <end position="186"/>
    </location>
</feature>
<evidence type="ECO:0000256" key="3">
    <source>
        <dbReference type="ARBA" id="ARBA00022989"/>
    </source>
</evidence>
<organism evidence="6 7">
    <name type="scientific">Tsuneonella deserti</name>
    <dbReference type="NCBI Taxonomy" id="2035528"/>
    <lineage>
        <taxon>Bacteria</taxon>
        <taxon>Pseudomonadati</taxon>
        <taxon>Pseudomonadota</taxon>
        <taxon>Alphaproteobacteria</taxon>
        <taxon>Sphingomonadales</taxon>
        <taxon>Erythrobacteraceae</taxon>
        <taxon>Tsuneonella</taxon>
    </lineage>
</organism>
<keyword evidence="4 5" id="KW-0472">Membrane</keyword>
<proteinExistence type="inferred from homology"/>
<name>A0ABQ1S5R0_9SPHN</name>
<feature type="transmembrane region" description="Helical" evidence="5">
    <location>
        <begin position="69"/>
        <end position="86"/>
    </location>
</feature>
<evidence type="ECO:0000313" key="7">
    <source>
        <dbReference type="Proteomes" id="UP000619041"/>
    </source>
</evidence>
<feature type="transmembrane region" description="Helical" evidence="5">
    <location>
        <begin position="226"/>
        <end position="244"/>
    </location>
</feature>
<dbReference type="Pfam" id="PF01925">
    <property type="entry name" value="TauE"/>
    <property type="match status" value="1"/>
</dbReference>
<feature type="transmembrane region" description="Helical" evidence="5">
    <location>
        <begin position="37"/>
        <end position="57"/>
    </location>
</feature>
<dbReference type="PANTHER" id="PTHR43701:SF5">
    <property type="entry name" value="MEMBRANE TRANSPORTER PROTEIN-RELATED"/>
    <property type="match status" value="1"/>
</dbReference>
<gene>
    <name evidence="6" type="ORF">GCM10011515_12980</name>
</gene>
<keyword evidence="3 5" id="KW-1133">Transmembrane helix</keyword>
<feature type="transmembrane region" description="Helical" evidence="5">
    <location>
        <begin position="92"/>
        <end position="111"/>
    </location>
</feature>
<dbReference type="Proteomes" id="UP000619041">
    <property type="component" value="Unassembled WGS sequence"/>
</dbReference>
<protein>
    <recommendedName>
        <fullName evidence="5">Probable membrane transporter protein</fullName>
    </recommendedName>
</protein>
<keyword evidence="5" id="KW-1003">Cell membrane</keyword>
<evidence type="ECO:0000256" key="5">
    <source>
        <dbReference type="RuleBase" id="RU363041"/>
    </source>
</evidence>
<evidence type="ECO:0000313" key="6">
    <source>
        <dbReference type="EMBL" id="GGD94544.1"/>
    </source>
</evidence>
<sequence>MPVLAAAFALTALLYASVGFGGGSTYSALLALSGFDYRLLPILSLACNVAVVAGSSIRFARARIIPWRNAATLTAIAAPAAFLGGLTPIKEAAFMTVLGGSLVLTGATLLFPQTSTREGEPTGGARWMTLAAAPIGYLAGLVGIGGGIFLAPLLHLTRWNNARAVAATAALFILVNSLFGIAGQLVKSGPDRMGEAIALGLPLLLAVVIGGQIGSLLAVRYLPQTAIRWLTAALTIWVGARLLFGA</sequence>
<feature type="transmembrane region" description="Helical" evidence="5">
    <location>
        <begin position="198"/>
        <end position="220"/>
    </location>
</feature>
<dbReference type="PANTHER" id="PTHR43701">
    <property type="entry name" value="MEMBRANE TRANSPORTER PROTEIN MJ0441-RELATED"/>
    <property type="match status" value="1"/>
</dbReference>
<dbReference type="InterPro" id="IPR051598">
    <property type="entry name" value="TSUP/Inactive_protease-like"/>
</dbReference>
<evidence type="ECO:0000256" key="2">
    <source>
        <dbReference type="ARBA" id="ARBA00022692"/>
    </source>
</evidence>
<evidence type="ECO:0000256" key="1">
    <source>
        <dbReference type="ARBA" id="ARBA00004141"/>
    </source>
</evidence>
<keyword evidence="2 5" id="KW-0812">Transmembrane</keyword>
<comment type="similarity">
    <text evidence="5">Belongs to the 4-toluene sulfonate uptake permease (TSUP) (TC 2.A.102) family.</text>
</comment>